<evidence type="ECO:0000313" key="8">
    <source>
        <dbReference type="EMBL" id="CAG8949432.1"/>
    </source>
</evidence>
<dbReference type="GO" id="GO:0003824">
    <property type="term" value="F:catalytic activity"/>
    <property type="evidence" value="ECO:0007669"/>
    <property type="project" value="InterPro"/>
</dbReference>
<evidence type="ECO:0008006" key="10">
    <source>
        <dbReference type="Google" id="ProtNLM"/>
    </source>
</evidence>
<dbReference type="InterPro" id="IPR003739">
    <property type="entry name" value="Lys_aminomutase/Glu_NH3_mut"/>
</dbReference>
<evidence type="ECO:0000313" key="9">
    <source>
        <dbReference type="Proteomes" id="UP000696280"/>
    </source>
</evidence>
<dbReference type="PANTHER" id="PTHR30538">
    <property type="entry name" value="LYSINE 2,3-AMINOMUTASE-RELATED"/>
    <property type="match status" value="1"/>
</dbReference>
<keyword evidence="9" id="KW-1185">Reference proteome</keyword>
<keyword evidence="3" id="KW-0949">S-adenosyl-L-methionine</keyword>
<dbReference type="InterPro" id="IPR013785">
    <property type="entry name" value="Aldolase_TIM"/>
</dbReference>
<comment type="cofactor">
    <cofactor evidence="1">
        <name>pyridoxal 5'-phosphate</name>
        <dbReference type="ChEBI" id="CHEBI:597326"/>
    </cofactor>
</comment>
<accession>A0A9N9PPG6</accession>
<reference evidence="8" key="1">
    <citation type="submission" date="2021-07" db="EMBL/GenBank/DDBJ databases">
        <authorList>
            <person name="Durling M."/>
        </authorList>
    </citation>
    <scope>NUCLEOTIDE SEQUENCE</scope>
</reference>
<evidence type="ECO:0000256" key="2">
    <source>
        <dbReference type="ARBA" id="ARBA00022485"/>
    </source>
</evidence>
<organism evidence="8 9">
    <name type="scientific">Hymenoscyphus fraxineus</name>
    <dbReference type="NCBI Taxonomy" id="746836"/>
    <lineage>
        <taxon>Eukaryota</taxon>
        <taxon>Fungi</taxon>
        <taxon>Dikarya</taxon>
        <taxon>Ascomycota</taxon>
        <taxon>Pezizomycotina</taxon>
        <taxon>Leotiomycetes</taxon>
        <taxon>Helotiales</taxon>
        <taxon>Helotiaceae</taxon>
        <taxon>Hymenoscyphus</taxon>
    </lineage>
</organism>
<dbReference type="Gene3D" id="3.20.20.70">
    <property type="entry name" value="Aldolase class I"/>
    <property type="match status" value="1"/>
</dbReference>
<keyword evidence="2" id="KW-0004">4Fe-4S</keyword>
<keyword evidence="4" id="KW-0479">Metal-binding</keyword>
<name>A0A9N9PPG6_9HELO</name>
<comment type="caution">
    <text evidence="8">The sequence shown here is derived from an EMBL/GenBank/DDBJ whole genome shotgun (WGS) entry which is preliminary data.</text>
</comment>
<dbReference type="NCBIfam" id="TIGR00238">
    <property type="entry name" value="KamA family radical SAM protein"/>
    <property type="match status" value="1"/>
</dbReference>
<dbReference type="SFLD" id="SFLDG01070">
    <property type="entry name" value="PLP-dependent"/>
    <property type="match status" value="1"/>
</dbReference>
<dbReference type="GO" id="GO:0051539">
    <property type="term" value="F:4 iron, 4 sulfur cluster binding"/>
    <property type="evidence" value="ECO:0007669"/>
    <property type="project" value="UniProtKB-KW"/>
</dbReference>
<keyword evidence="6" id="KW-0408">Iron</keyword>
<protein>
    <recommendedName>
        <fullName evidence="10">L-lysine 2,3-aminomutase</fullName>
    </recommendedName>
</protein>
<sequence>MFSLVFKRLNRIHYHSTSQRGLATLHGQLSQSAIREHQIPAVQNQEASNQDLYWRKIPQWKNIDIKEFLSYRWQANNSITTHTQLVAFMRDVLPKTIPGTFSTTGKSQKSIAQEEFLEDVRDGVQRAPMSVRLTPHILSLINWEQPFSDPLLRQFIATGSRLLPDHPSLTLDSLHETDDSPVKGLVHRYPDKALFLATSVCPVYCRYCTRSYSIGVPTALVQKTRFLPIPKKWEPIFQYISTTPSLHDIVISGGDAFSLSPEQLLFIGRRLLSMPHINRIRFASKGLAVCPSRFLDKEDGWANALIELSNEGREMGKSVSLHTHFNHPNEVSWITELAARKLFRAGVQVRNQTVLLNGINSDFETMSSLIRKLAGLNIQPYYVYQHDLVLGVEDLRTPLSTILELESQIRGTIAGFMMPSFVVDLPGGGGKRLACSYESYDRKTGRSTFRAPNSHMKGSDGADKLWEYWDPVWSLKDNCMEESEDEKREDVMPVA</sequence>
<dbReference type="EMBL" id="CAJVRL010000002">
    <property type="protein sequence ID" value="CAG8949432.1"/>
    <property type="molecule type" value="Genomic_DNA"/>
</dbReference>
<evidence type="ECO:0000256" key="7">
    <source>
        <dbReference type="ARBA" id="ARBA00023014"/>
    </source>
</evidence>
<evidence type="ECO:0000256" key="6">
    <source>
        <dbReference type="ARBA" id="ARBA00023004"/>
    </source>
</evidence>
<dbReference type="Proteomes" id="UP000696280">
    <property type="component" value="Unassembled WGS sequence"/>
</dbReference>
<dbReference type="PANTHER" id="PTHR30538:SF0">
    <property type="entry name" value="L-LYSINE 2,3-AMINOMUTASE AQ_1632-RELATED"/>
    <property type="match status" value="1"/>
</dbReference>
<dbReference type="InterPro" id="IPR058240">
    <property type="entry name" value="rSAM_sf"/>
</dbReference>
<evidence type="ECO:0000256" key="4">
    <source>
        <dbReference type="ARBA" id="ARBA00022723"/>
    </source>
</evidence>
<dbReference type="AlphaFoldDB" id="A0A9N9PPG6"/>
<evidence type="ECO:0000256" key="5">
    <source>
        <dbReference type="ARBA" id="ARBA00022898"/>
    </source>
</evidence>
<dbReference type="InterPro" id="IPR007197">
    <property type="entry name" value="rSAM"/>
</dbReference>
<evidence type="ECO:0000256" key="3">
    <source>
        <dbReference type="ARBA" id="ARBA00022691"/>
    </source>
</evidence>
<evidence type="ECO:0000256" key="1">
    <source>
        <dbReference type="ARBA" id="ARBA00001933"/>
    </source>
</evidence>
<dbReference type="SFLD" id="SFLDS00029">
    <property type="entry name" value="Radical_SAM"/>
    <property type="match status" value="1"/>
</dbReference>
<dbReference type="GO" id="GO:0046872">
    <property type="term" value="F:metal ion binding"/>
    <property type="evidence" value="ECO:0007669"/>
    <property type="project" value="UniProtKB-KW"/>
</dbReference>
<gene>
    <name evidence="8" type="ORF">HYFRA_00005061</name>
</gene>
<keyword evidence="5" id="KW-0663">Pyridoxal phosphate</keyword>
<dbReference type="SUPFAM" id="SSF102114">
    <property type="entry name" value="Radical SAM enzymes"/>
    <property type="match status" value="1"/>
</dbReference>
<keyword evidence="7" id="KW-0411">Iron-sulfur</keyword>
<dbReference type="OrthoDB" id="5396721at2759"/>
<proteinExistence type="predicted"/>